<dbReference type="RefSeq" id="WP_122183630.1">
    <property type="nucleotide sequence ID" value="NZ_RFFJ01000045.1"/>
</dbReference>
<sequence length="124" mass="12988">MRVITPSTDPIRTPAATMTTLASPSLGSAELSTWRVEMAPDTSGPEHSVDREQIWTLTRGTLEITAEGTTHTARAGQTVVLPAGMVRRVNCPAGEPAEALVAMAADGRAAVPGDATSRPVPWAR</sequence>
<dbReference type="InterPro" id="IPR011051">
    <property type="entry name" value="RmlC_Cupin_sf"/>
</dbReference>
<accession>A0A3M2LXX6</accession>
<dbReference type="Gene3D" id="2.60.120.10">
    <property type="entry name" value="Jelly Rolls"/>
    <property type="match status" value="1"/>
</dbReference>
<feature type="domain" description="Cupin type-2" evidence="1">
    <location>
        <begin position="35"/>
        <end position="102"/>
    </location>
</feature>
<dbReference type="SUPFAM" id="SSF51182">
    <property type="entry name" value="RmlC-like cupins"/>
    <property type="match status" value="1"/>
</dbReference>
<dbReference type="EMBL" id="RFFJ01000045">
    <property type="protein sequence ID" value="RMI41433.1"/>
    <property type="molecule type" value="Genomic_DNA"/>
</dbReference>
<evidence type="ECO:0000313" key="3">
    <source>
        <dbReference type="Proteomes" id="UP000278673"/>
    </source>
</evidence>
<comment type="caution">
    <text evidence="2">The sequence shown here is derived from an EMBL/GenBank/DDBJ whole genome shotgun (WGS) entry which is preliminary data.</text>
</comment>
<dbReference type="InterPro" id="IPR013096">
    <property type="entry name" value="Cupin_2"/>
</dbReference>
<protein>
    <submittedName>
        <fullName evidence="2">Cupin domain-containing protein</fullName>
    </submittedName>
</protein>
<reference evidence="2 3" key="1">
    <citation type="submission" date="2018-10" db="EMBL/GenBank/DDBJ databases">
        <title>Isolation, diversity and antifungal activity of actinobacteria from wheat.</title>
        <authorList>
            <person name="Han C."/>
        </authorList>
    </citation>
    <scope>NUCLEOTIDE SEQUENCE [LARGE SCALE GENOMIC DNA]</scope>
    <source>
        <strain evidence="2 3">NEAU-YY642</strain>
    </source>
</reference>
<gene>
    <name evidence="2" type="ORF">EBN88_10945</name>
</gene>
<proteinExistence type="predicted"/>
<keyword evidence="3" id="KW-1185">Reference proteome</keyword>
<dbReference type="Pfam" id="PF07883">
    <property type="entry name" value="Cupin_2"/>
    <property type="match status" value="1"/>
</dbReference>
<dbReference type="AlphaFoldDB" id="A0A3M2LXX6"/>
<dbReference type="InterPro" id="IPR014710">
    <property type="entry name" value="RmlC-like_jellyroll"/>
</dbReference>
<evidence type="ECO:0000259" key="1">
    <source>
        <dbReference type="Pfam" id="PF07883"/>
    </source>
</evidence>
<dbReference type="Proteomes" id="UP000278673">
    <property type="component" value="Unassembled WGS sequence"/>
</dbReference>
<evidence type="ECO:0000313" key="2">
    <source>
        <dbReference type="EMBL" id="RMI41433.1"/>
    </source>
</evidence>
<name>A0A3M2LXX6_9ACTN</name>
<organism evidence="2 3">
    <name type="scientific">Streptomyces triticirhizae</name>
    <dbReference type="NCBI Taxonomy" id="2483353"/>
    <lineage>
        <taxon>Bacteria</taxon>
        <taxon>Bacillati</taxon>
        <taxon>Actinomycetota</taxon>
        <taxon>Actinomycetes</taxon>
        <taxon>Kitasatosporales</taxon>
        <taxon>Streptomycetaceae</taxon>
        <taxon>Streptomyces</taxon>
    </lineage>
</organism>